<keyword evidence="2" id="KW-0863">Zinc-finger</keyword>
<dbReference type="Gene3D" id="3.30.40.10">
    <property type="entry name" value="Zinc/RING finger domain, C3HC4 (zinc finger)"/>
    <property type="match status" value="1"/>
</dbReference>
<keyword evidence="1" id="KW-0479">Metal-binding</keyword>
<dbReference type="Proteomes" id="UP000320762">
    <property type="component" value="Unassembled WGS sequence"/>
</dbReference>
<dbReference type="InterPro" id="IPR011011">
    <property type="entry name" value="Znf_FYVE_PHD"/>
</dbReference>
<feature type="compositionally biased region" description="Basic and acidic residues" evidence="4">
    <location>
        <begin position="185"/>
        <end position="200"/>
    </location>
</feature>
<feature type="compositionally biased region" description="Low complexity" evidence="4">
    <location>
        <begin position="334"/>
        <end position="347"/>
    </location>
</feature>
<dbReference type="SUPFAM" id="SSF57903">
    <property type="entry name" value="FYVE/PHD zinc finger"/>
    <property type="match status" value="1"/>
</dbReference>
<evidence type="ECO:0000256" key="4">
    <source>
        <dbReference type="SAM" id="MobiDB-lite"/>
    </source>
</evidence>
<dbReference type="InterPro" id="IPR013083">
    <property type="entry name" value="Znf_RING/FYVE/PHD"/>
</dbReference>
<feature type="compositionally biased region" description="Acidic residues" evidence="4">
    <location>
        <begin position="481"/>
        <end position="494"/>
    </location>
</feature>
<keyword evidence="7" id="KW-1185">Reference proteome</keyword>
<feature type="compositionally biased region" description="Acidic residues" evidence="4">
    <location>
        <begin position="506"/>
        <end position="517"/>
    </location>
</feature>
<name>A0A550CJH5_9AGAR</name>
<feature type="domain" description="Zinc finger PHD-type" evidence="5">
    <location>
        <begin position="751"/>
        <end position="808"/>
    </location>
</feature>
<feature type="region of interest" description="Disordered" evidence="4">
    <location>
        <begin position="297"/>
        <end position="376"/>
    </location>
</feature>
<dbReference type="InterPro" id="IPR019787">
    <property type="entry name" value="Znf_PHD-finger"/>
</dbReference>
<sequence>MAPRRQAAPLAPPPPPQQPAWLTPHIQKLPEPLALLRTNWKWAAFGQFFFTFNHLFNMEDVTLDAIEDDLHHNTSLVLPRVMQRLLWTLTYDRKSTSNAWQNVLRRQYAKRDPAANPIGPDPSLATRNGSASRHNTAEPSASHDNSSPAPHITHSTDDVKMDESSAHVDMSASDPANIPTEATTEDVKPDAEERVDEHADAVTAPADSVKASEEVPEDVQSTEESKDWLQLPMLEKLDCLHLLTEWQFQNPSRLRQLMKSDDETATWRIEPIGYDVKKNAYWFIGADRLWIQRAIPRPPRSKTLKRKRAAAPPTKTARNNKRSPAKRPRVESDPPAASKSRASSSRKPTGRTKRETPKAATPPAGGRGGSRAAKAQANIKLDAQAKELAELQRQAQLNGARSTGTRISSRLRGRDEDEEWQQVPDEWLTVDDVETGGRRAATNGRSTRSSVRHAVGADKTRTTVATENARAAAKRRRAPESDEEDEESDAEDEKAMDSDGVSELTELSDDEGEEEQDESHLDGAQDEEQAVPQENNEPAEQPLPEGFVEWETIAVTLDEWEHVADPFENATHYLEKALYKALTKGIVPFVVEDLRAVERKRQIEEAVVHRKRSSRIAVKESEKEEARLEARRRAEEREKNSRAKRHEARQTKEEERGRDARESAREQRKREREEREERAQREQDEKELAERAKAEEAQRKPAAGDTPAKANGSARSRSSRKRKITTGIPASEITLLPAPSAGTRTPEWELDCEVCLRRGINIDDGIPMMCCGSCSRWQHITCHDRLDVAAGRPKRDWNAVDFVCNKCRVRQQEYAYAAQQQQQQQQAYYGAAAARPAYAPHQYAIGQPGAYAYGNGWTPAAGAGTPPYAGAYHNGHAAGYTGQPAYGHYQHQAPYAPVVNGALANGTNPAGGSGIANGTYLGQAQPDSAKWAMHTPPAPPPVQNPYTQTYAESSRYLHTQPGYGV</sequence>
<feature type="compositionally biased region" description="Basic residues" evidence="4">
    <location>
        <begin position="299"/>
        <end position="309"/>
    </location>
</feature>
<feature type="compositionally biased region" description="Low complexity" evidence="4">
    <location>
        <begin position="358"/>
        <end position="375"/>
    </location>
</feature>
<evidence type="ECO:0000259" key="5">
    <source>
        <dbReference type="SMART" id="SM00249"/>
    </source>
</evidence>
<gene>
    <name evidence="6" type="ORF">BD626DRAFT_400216</name>
</gene>
<feature type="compositionally biased region" description="Basic and acidic residues" evidence="4">
    <location>
        <begin position="631"/>
        <end position="641"/>
    </location>
</feature>
<accession>A0A550CJH5</accession>
<feature type="compositionally biased region" description="Low complexity" evidence="4">
    <location>
        <begin position="462"/>
        <end position="471"/>
    </location>
</feature>
<feature type="compositionally biased region" description="Polar residues" evidence="4">
    <location>
        <begin position="125"/>
        <end position="148"/>
    </location>
</feature>
<protein>
    <recommendedName>
        <fullName evidence="5">Zinc finger PHD-type domain-containing protein</fullName>
    </recommendedName>
</protein>
<feature type="region of interest" description="Disordered" evidence="4">
    <location>
        <begin position="631"/>
        <end position="742"/>
    </location>
</feature>
<feature type="compositionally biased region" description="Basic residues" evidence="4">
    <location>
        <begin position="318"/>
        <end position="327"/>
    </location>
</feature>
<dbReference type="GO" id="GO:0006355">
    <property type="term" value="P:regulation of DNA-templated transcription"/>
    <property type="evidence" value="ECO:0007669"/>
    <property type="project" value="InterPro"/>
</dbReference>
<feature type="region of interest" description="Disordered" evidence="4">
    <location>
        <begin position="111"/>
        <end position="226"/>
    </location>
</feature>
<evidence type="ECO:0000313" key="7">
    <source>
        <dbReference type="Proteomes" id="UP000320762"/>
    </source>
</evidence>
<reference evidence="6 7" key="1">
    <citation type="journal article" date="2019" name="New Phytol.">
        <title>Comparative genomics reveals unique wood-decay strategies and fruiting body development in the Schizophyllaceae.</title>
        <authorList>
            <person name="Almasi E."/>
            <person name="Sahu N."/>
            <person name="Krizsan K."/>
            <person name="Balint B."/>
            <person name="Kovacs G.M."/>
            <person name="Kiss B."/>
            <person name="Cseklye J."/>
            <person name="Drula E."/>
            <person name="Henrissat B."/>
            <person name="Nagy I."/>
            <person name="Chovatia M."/>
            <person name="Adam C."/>
            <person name="LaButti K."/>
            <person name="Lipzen A."/>
            <person name="Riley R."/>
            <person name="Grigoriev I.V."/>
            <person name="Nagy L.G."/>
        </authorList>
    </citation>
    <scope>NUCLEOTIDE SEQUENCE [LARGE SCALE GENOMIC DNA]</scope>
    <source>
        <strain evidence="6 7">NL-1724</strain>
    </source>
</reference>
<feature type="region of interest" description="Disordered" evidence="4">
    <location>
        <begin position="394"/>
        <end position="548"/>
    </location>
</feature>
<feature type="compositionally biased region" description="Polar residues" evidence="4">
    <location>
        <begin position="394"/>
        <end position="408"/>
    </location>
</feature>
<dbReference type="PANTHER" id="PTHR14296">
    <property type="entry name" value="REMODELING AND SPACING FACTOR 1"/>
    <property type="match status" value="1"/>
</dbReference>
<feature type="compositionally biased region" description="Low complexity" evidence="4">
    <location>
        <begin position="700"/>
        <end position="716"/>
    </location>
</feature>
<evidence type="ECO:0000256" key="1">
    <source>
        <dbReference type="ARBA" id="ARBA00022723"/>
    </source>
</evidence>
<dbReference type="Pfam" id="PF00628">
    <property type="entry name" value="PHD"/>
    <property type="match status" value="1"/>
</dbReference>
<dbReference type="PANTHER" id="PTHR14296:SF3">
    <property type="entry name" value="DIKAR, ISOFORM F"/>
    <property type="match status" value="1"/>
</dbReference>
<dbReference type="AlphaFoldDB" id="A0A550CJH5"/>
<proteinExistence type="predicted"/>
<keyword evidence="3" id="KW-0862">Zinc</keyword>
<comment type="caution">
    <text evidence="6">The sequence shown here is derived from an EMBL/GenBank/DDBJ whole genome shotgun (WGS) entry which is preliminary data.</text>
</comment>
<dbReference type="GO" id="GO:0008270">
    <property type="term" value="F:zinc ion binding"/>
    <property type="evidence" value="ECO:0007669"/>
    <property type="project" value="UniProtKB-KW"/>
</dbReference>
<feature type="compositionally biased region" description="Basic and acidic residues" evidence="4">
    <location>
        <begin position="154"/>
        <end position="166"/>
    </location>
</feature>
<evidence type="ECO:0000256" key="3">
    <source>
        <dbReference type="ARBA" id="ARBA00022833"/>
    </source>
</evidence>
<dbReference type="EMBL" id="VDMD01000006">
    <property type="protein sequence ID" value="TRM64914.1"/>
    <property type="molecule type" value="Genomic_DNA"/>
</dbReference>
<feature type="compositionally biased region" description="Basic and acidic residues" evidence="4">
    <location>
        <begin position="648"/>
        <end position="699"/>
    </location>
</feature>
<dbReference type="STRING" id="97359.A0A550CJH5"/>
<dbReference type="CDD" id="cd15489">
    <property type="entry name" value="PHD_SF"/>
    <property type="match status" value="1"/>
</dbReference>
<dbReference type="SMART" id="SM00249">
    <property type="entry name" value="PHD"/>
    <property type="match status" value="1"/>
</dbReference>
<dbReference type="GO" id="GO:0031213">
    <property type="term" value="C:RSF complex"/>
    <property type="evidence" value="ECO:0007669"/>
    <property type="project" value="InterPro"/>
</dbReference>
<dbReference type="OrthoDB" id="303107at2759"/>
<evidence type="ECO:0000256" key="2">
    <source>
        <dbReference type="ARBA" id="ARBA00022771"/>
    </source>
</evidence>
<organism evidence="6 7">
    <name type="scientific">Schizophyllum amplum</name>
    <dbReference type="NCBI Taxonomy" id="97359"/>
    <lineage>
        <taxon>Eukaryota</taxon>
        <taxon>Fungi</taxon>
        <taxon>Dikarya</taxon>
        <taxon>Basidiomycota</taxon>
        <taxon>Agaricomycotina</taxon>
        <taxon>Agaricomycetes</taxon>
        <taxon>Agaricomycetidae</taxon>
        <taxon>Agaricales</taxon>
        <taxon>Schizophyllaceae</taxon>
        <taxon>Schizophyllum</taxon>
    </lineage>
</organism>
<dbReference type="InterPro" id="IPR001965">
    <property type="entry name" value="Znf_PHD"/>
</dbReference>
<evidence type="ECO:0000313" key="6">
    <source>
        <dbReference type="EMBL" id="TRM64914.1"/>
    </source>
</evidence>
<dbReference type="InterPro" id="IPR028938">
    <property type="entry name" value="Rsf1-like"/>
</dbReference>